<reference evidence="3 4" key="1">
    <citation type="journal article" date="1992" name="Lakartidningen">
        <title>[Penicillin V and not amoxicillin is the first choice preparation in acute otitis].</title>
        <authorList>
            <person name="Kamme C."/>
            <person name="Lundgren K."/>
            <person name="Prellner K."/>
        </authorList>
    </citation>
    <scope>NUCLEOTIDE SEQUENCE [LARGE SCALE GENOMIC DNA]</scope>
    <source>
        <strain evidence="3 4">513A</strain>
    </source>
</reference>
<dbReference type="AlphaFoldDB" id="A0A5C8D700"/>
<keyword evidence="1" id="KW-1133">Transmembrane helix</keyword>
<evidence type="ECO:0000259" key="2">
    <source>
        <dbReference type="Pfam" id="PF13240"/>
    </source>
</evidence>
<keyword evidence="1" id="KW-0472">Membrane</keyword>
<name>A0A5C8D700_9SPIR</name>
<evidence type="ECO:0000313" key="3">
    <source>
        <dbReference type="EMBL" id="TXJ21195.1"/>
    </source>
</evidence>
<feature type="transmembrane region" description="Helical" evidence="1">
    <location>
        <begin position="43"/>
        <end position="64"/>
    </location>
</feature>
<accession>A0A5C8D700</accession>
<gene>
    <name evidence="3" type="ORF">EPJ79_08725</name>
</gene>
<dbReference type="Pfam" id="PF13240">
    <property type="entry name" value="Zn_Ribbon_1"/>
    <property type="match status" value="1"/>
</dbReference>
<evidence type="ECO:0000313" key="4">
    <source>
        <dbReference type="Proteomes" id="UP000324638"/>
    </source>
</evidence>
<sequence>MKDYIMFCKNCGNEIKENSSFCDKCGNPISDTKTNKKFFNKKVLIFFICVIILIICICIIPDFVRSFNIGYKQSHYISTIKNGVFLENRDVTVGTMLEAILTDIKWETIVAADNNYYVNVSGNLNNNNVLIQFKILQDDHWAVNAFEMNGKAQPVYNIHNEMYDLYLKTIE</sequence>
<dbReference type="EMBL" id="SAXU01000001">
    <property type="protein sequence ID" value="TXJ21195.1"/>
    <property type="molecule type" value="Genomic_DNA"/>
</dbReference>
<evidence type="ECO:0000256" key="1">
    <source>
        <dbReference type="SAM" id="Phobius"/>
    </source>
</evidence>
<protein>
    <submittedName>
        <fullName evidence="3">Zinc ribbon domain-containing protein</fullName>
    </submittedName>
</protein>
<feature type="domain" description="Zinc-ribbon" evidence="2">
    <location>
        <begin position="7"/>
        <end position="29"/>
    </location>
</feature>
<proteinExistence type="predicted"/>
<organism evidence="3 4">
    <name type="scientific">Brachyspira aalborgi</name>
    <dbReference type="NCBI Taxonomy" id="29522"/>
    <lineage>
        <taxon>Bacteria</taxon>
        <taxon>Pseudomonadati</taxon>
        <taxon>Spirochaetota</taxon>
        <taxon>Spirochaetia</taxon>
        <taxon>Brachyspirales</taxon>
        <taxon>Brachyspiraceae</taxon>
        <taxon>Brachyspira</taxon>
    </lineage>
</organism>
<comment type="caution">
    <text evidence="3">The sequence shown here is derived from an EMBL/GenBank/DDBJ whole genome shotgun (WGS) entry which is preliminary data.</text>
</comment>
<keyword evidence="1" id="KW-0812">Transmembrane</keyword>
<dbReference type="Proteomes" id="UP000324638">
    <property type="component" value="Unassembled WGS sequence"/>
</dbReference>
<dbReference type="InterPro" id="IPR026870">
    <property type="entry name" value="Zinc_ribbon_dom"/>
</dbReference>